<dbReference type="SUPFAM" id="SSF54160">
    <property type="entry name" value="Chromo domain-like"/>
    <property type="match status" value="1"/>
</dbReference>
<feature type="coiled-coil region" evidence="2">
    <location>
        <begin position="934"/>
        <end position="961"/>
    </location>
</feature>
<dbReference type="STRING" id="913774.A0A0C3HB44"/>
<dbReference type="InterPro" id="IPR021006">
    <property type="entry name" value="Hda2/3"/>
</dbReference>
<dbReference type="GO" id="GO:0070823">
    <property type="term" value="C:HDA1 complex"/>
    <property type="evidence" value="ECO:0007669"/>
    <property type="project" value="InterPro"/>
</dbReference>
<dbReference type="AlphaFoldDB" id="A0A0C3HB44"/>
<gene>
    <name evidence="5" type="ORF">OIDMADRAFT_181007</name>
</gene>
<feature type="compositionally biased region" description="Low complexity" evidence="3">
    <location>
        <begin position="292"/>
        <end position="306"/>
    </location>
</feature>
<dbReference type="PANTHER" id="PTHR47357:SF1">
    <property type="entry name" value="SPINDLE POLE BODY COMPONENT 110"/>
    <property type="match status" value="1"/>
</dbReference>
<feature type="domain" description="Chromo" evidence="4">
    <location>
        <begin position="47"/>
        <end position="88"/>
    </location>
</feature>
<dbReference type="PANTHER" id="PTHR47357">
    <property type="entry name" value="COP1-INTERACTIVE PROTEIN 1"/>
    <property type="match status" value="1"/>
</dbReference>
<dbReference type="Proteomes" id="UP000054321">
    <property type="component" value="Unassembled WGS sequence"/>
</dbReference>
<reference evidence="6" key="2">
    <citation type="submission" date="2015-01" db="EMBL/GenBank/DDBJ databases">
        <title>Evolutionary Origins and Diversification of the Mycorrhizal Mutualists.</title>
        <authorList>
            <consortium name="DOE Joint Genome Institute"/>
            <consortium name="Mycorrhizal Genomics Consortium"/>
            <person name="Kohler A."/>
            <person name="Kuo A."/>
            <person name="Nagy L.G."/>
            <person name="Floudas D."/>
            <person name="Copeland A."/>
            <person name="Barry K.W."/>
            <person name="Cichocki N."/>
            <person name="Veneault-Fourrey C."/>
            <person name="LaButti K."/>
            <person name="Lindquist E.A."/>
            <person name="Lipzen A."/>
            <person name="Lundell T."/>
            <person name="Morin E."/>
            <person name="Murat C."/>
            <person name="Riley R."/>
            <person name="Ohm R."/>
            <person name="Sun H."/>
            <person name="Tunlid A."/>
            <person name="Henrissat B."/>
            <person name="Grigoriev I.V."/>
            <person name="Hibbett D.S."/>
            <person name="Martin F."/>
        </authorList>
    </citation>
    <scope>NUCLEOTIDE SEQUENCE [LARGE SCALE GENOMIC DNA]</scope>
    <source>
        <strain evidence="6">Zn</strain>
    </source>
</reference>
<feature type="region of interest" description="Disordered" evidence="3">
    <location>
        <begin position="407"/>
        <end position="431"/>
    </location>
</feature>
<feature type="region of interest" description="Disordered" evidence="3">
    <location>
        <begin position="200"/>
        <end position="392"/>
    </location>
</feature>
<dbReference type="GO" id="GO:0005200">
    <property type="term" value="F:structural constituent of cytoskeleton"/>
    <property type="evidence" value="ECO:0007669"/>
    <property type="project" value="TreeGrafter"/>
</dbReference>
<dbReference type="Gene3D" id="2.40.50.40">
    <property type="match status" value="1"/>
</dbReference>
<keyword evidence="2" id="KW-0175">Coiled coil</keyword>
<reference evidence="5 6" key="1">
    <citation type="submission" date="2014-04" db="EMBL/GenBank/DDBJ databases">
        <authorList>
            <consortium name="DOE Joint Genome Institute"/>
            <person name="Kuo A."/>
            <person name="Martino E."/>
            <person name="Perotto S."/>
            <person name="Kohler A."/>
            <person name="Nagy L.G."/>
            <person name="Floudas D."/>
            <person name="Copeland A."/>
            <person name="Barry K.W."/>
            <person name="Cichocki N."/>
            <person name="Veneault-Fourrey C."/>
            <person name="LaButti K."/>
            <person name="Lindquist E.A."/>
            <person name="Lipzen A."/>
            <person name="Lundell T."/>
            <person name="Morin E."/>
            <person name="Murat C."/>
            <person name="Sun H."/>
            <person name="Tunlid A."/>
            <person name="Henrissat B."/>
            <person name="Grigoriev I.V."/>
            <person name="Hibbett D.S."/>
            <person name="Martin F."/>
            <person name="Nordberg H.P."/>
            <person name="Cantor M.N."/>
            <person name="Hua S.X."/>
        </authorList>
    </citation>
    <scope>NUCLEOTIDE SEQUENCE [LARGE SCALE GENOMIC DNA]</scope>
    <source>
        <strain evidence="5 6">Zn</strain>
    </source>
</reference>
<dbReference type="InParanoid" id="A0A0C3HB44"/>
<evidence type="ECO:0000259" key="4">
    <source>
        <dbReference type="PROSITE" id="PS50013"/>
    </source>
</evidence>
<feature type="compositionally biased region" description="Pro residues" evidence="3">
    <location>
        <begin position="418"/>
        <end position="428"/>
    </location>
</feature>
<feature type="coiled-coil region" evidence="2">
    <location>
        <begin position="1108"/>
        <end position="1149"/>
    </location>
</feature>
<evidence type="ECO:0000313" key="6">
    <source>
        <dbReference type="Proteomes" id="UP000054321"/>
    </source>
</evidence>
<dbReference type="OrthoDB" id="3647690at2759"/>
<protein>
    <recommendedName>
        <fullName evidence="4">Chromo domain-containing protein</fullName>
    </recommendedName>
</protein>
<evidence type="ECO:0000256" key="1">
    <source>
        <dbReference type="ARBA" id="ARBA00011353"/>
    </source>
</evidence>
<evidence type="ECO:0000256" key="3">
    <source>
        <dbReference type="SAM" id="MobiDB-lite"/>
    </source>
</evidence>
<proteinExistence type="predicted"/>
<feature type="coiled-coil region" evidence="2">
    <location>
        <begin position="990"/>
        <end position="1063"/>
    </location>
</feature>
<dbReference type="PROSITE" id="PS50013">
    <property type="entry name" value="CHROMO_2"/>
    <property type="match status" value="1"/>
</dbReference>
<feature type="compositionally biased region" description="Polar residues" evidence="3">
    <location>
        <begin position="866"/>
        <end position="875"/>
    </location>
</feature>
<feature type="compositionally biased region" description="Polar residues" evidence="3">
    <location>
        <begin position="246"/>
        <end position="267"/>
    </location>
</feature>
<feature type="compositionally biased region" description="Basic residues" evidence="3">
    <location>
        <begin position="31"/>
        <end position="40"/>
    </location>
</feature>
<dbReference type="Pfam" id="PF11496">
    <property type="entry name" value="HDA2-3"/>
    <property type="match status" value="1"/>
</dbReference>
<dbReference type="GO" id="GO:0005856">
    <property type="term" value="C:cytoskeleton"/>
    <property type="evidence" value="ECO:0007669"/>
    <property type="project" value="TreeGrafter"/>
</dbReference>
<evidence type="ECO:0000256" key="2">
    <source>
        <dbReference type="SAM" id="Coils"/>
    </source>
</evidence>
<feature type="compositionally biased region" description="Polar residues" evidence="3">
    <location>
        <begin position="325"/>
        <end position="338"/>
    </location>
</feature>
<dbReference type="InterPro" id="IPR000953">
    <property type="entry name" value="Chromo/chromo_shadow_dom"/>
</dbReference>
<feature type="region of interest" description="Disordered" evidence="3">
    <location>
        <begin position="105"/>
        <end position="163"/>
    </location>
</feature>
<sequence>MEPASAERTRRSSSRPLSRNPYTASPLRPRSSPKKRKRKSKASEEYYSVRSILGEETRDGLLSYLIDWEDNPDTGEAYAPSWEPYYNVNREAVKDWNRKRLEIQGGGAFDDRERSSTFDSDNEAFRRTKRPRISDAPIRTKPSEAGPENYPTVHAVPGDPPAEIKDTYEEEQTLSSGADKVLVLVPRVDDGFERSAYAIVPTLSSDASQASKPSQDSDYLPPSAKSINPPPSRRPFLWDEPAPAIQDSQLPGCSSYIPSEQETTPSEDTQRKPSCVSDASADQGIEYSDHLSYSPSQQPQIRPSSSHLSAKAPSRPPPTRDINRRPSQLSISFITDNSESLEESWQPAQIRSPAPPPSTELSTQAVSISEGFTGPPSTKSRNQTLVGRPPESVIQSIEKAQDISWSGKIEGQDSSGSPLPPRPTPPSYPTMAEQAISSSQNVADMFKQARANAAASTIARQAEARAASAAPTTEPSLINQMLPLRSTTETLVSPVSRNSSDSESNKALQILPLGTEEYVVPLPLNSITRDIYDVQLTNSRAQQKAFLSTERPDENLITEIDSLLGRLKELCDHQDLVRSDLSTQEIDPFDMQAAWAETISTKCVFLNSFLTFLRPFNIHVALVARPGRMVDILETILKKERCTYNRPDRPDIAPCVAEHGAMRISLFPSDFYNSNVKIEIEPASIIIAFDSTFEKERYPRILREGLLHDGSLAPLVHLTILRSIEHFELCFDKRMDPADRRRALLSCVLHSRREVGILPPGYHNPPAAATEVGMFATGMPTDRIWPLPSMPDLDGFEIYLDNAEDAERDTQRSEPLPGQAQLSESYISSAQLLQPTFKRSLSAEDDDASSKRQRRTPIIDEAPRTMNPSSISSLLNPMDVEPSQRIFEAERPPKPTVLDAEVANLISSLEAKVRELEFEGQHRDTSYAELQLELQRRDASYAALRSEYQQLESRCKGLEKSIQDMQPRYQEALNDRGRFEHDLNEATSRANTLQQRLDARVADLTKLKEEKANSDFQLAAARAELTSSTIPEVAELNRMREEVAKVQAEGERHQKRISNMQNELEYMRMNYQQASTAAGEAATELNEVRAELATAQVKASENARRIHEIQASSEMKQYLARIRELEAEKVEAERELEKKSDELKAMLNGRRATRGTSVPRSPRMGTMSPGSRPMARVLSVGSRGNSPAPGDGPPYRTTFAGEALFTTVPASSRFGNHLM</sequence>
<keyword evidence="6" id="KW-1185">Reference proteome</keyword>
<dbReference type="HOGENOM" id="CLU_268855_0_0_1"/>
<feature type="region of interest" description="Disordered" evidence="3">
    <location>
        <begin position="1"/>
        <end position="46"/>
    </location>
</feature>
<dbReference type="EMBL" id="KN832878">
    <property type="protein sequence ID" value="KIM99566.1"/>
    <property type="molecule type" value="Genomic_DNA"/>
</dbReference>
<feature type="compositionally biased region" description="Polar residues" evidence="3">
    <location>
        <begin position="375"/>
        <end position="385"/>
    </location>
</feature>
<name>A0A0C3HB44_OIDMZ</name>
<feature type="compositionally biased region" description="Polar residues" evidence="3">
    <location>
        <begin position="202"/>
        <end position="217"/>
    </location>
</feature>
<dbReference type="InterPro" id="IPR038609">
    <property type="entry name" value="HDA1_su2/3_sf"/>
</dbReference>
<organism evidence="5 6">
    <name type="scientific">Oidiodendron maius (strain Zn)</name>
    <dbReference type="NCBI Taxonomy" id="913774"/>
    <lineage>
        <taxon>Eukaryota</taxon>
        <taxon>Fungi</taxon>
        <taxon>Dikarya</taxon>
        <taxon>Ascomycota</taxon>
        <taxon>Pezizomycotina</taxon>
        <taxon>Leotiomycetes</taxon>
        <taxon>Leotiomycetes incertae sedis</taxon>
        <taxon>Myxotrichaceae</taxon>
        <taxon>Oidiodendron</taxon>
    </lineage>
</organism>
<dbReference type="Gene3D" id="3.40.50.12360">
    <property type="match status" value="1"/>
</dbReference>
<comment type="subunit">
    <text evidence="1">Component of the NuA4 histone acetyltransferase complex.</text>
</comment>
<feature type="compositionally biased region" description="Low complexity" evidence="3">
    <location>
        <begin position="14"/>
        <end position="30"/>
    </location>
</feature>
<dbReference type="InterPro" id="IPR016197">
    <property type="entry name" value="Chromo-like_dom_sf"/>
</dbReference>
<accession>A0A0C3HB44</accession>
<feature type="compositionally biased region" description="Basic and acidic residues" evidence="3">
    <location>
        <begin position="1"/>
        <end position="10"/>
    </location>
</feature>
<feature type="region of interest" description="Disordered" evidence="3">
    <location>
        <begin position="840"/>
        <end position="876"/>
    </location>
</feature>
<feature type="region of interest" description="Disordered" evidence="3">
    <location>
        <begin position="1151"/>
        <end position="1198"/>
    </location>
</feature>
<dbReference type="GO" id="GO:0006338">
    <property type="term" value="P:chromatin remodeling"/>
    <property type="evidence" value="ECO:0007669"/>
    <property type="project" value="UniProtKB-ARBA"/>
</dbReference>
<evidence type="ECO:0000313" key="5">
    <source>
        <dbReference type="EMBL" id="KIM99566.1"/>
    </source>
</evidence>